<dbReference type="EMBL" id="FUYE01000008">
    <property type="protein sequence ID" value="SKA97744.1"/>
    <property type="molecule type" value="Genomic_DNA"/>
</dbReference>
<dbReference type="AlphaFoldDB" id="A0A1T4Y7C7"/>
<name>A0A1T4Y7C7_9BACT</name>
<evidence type="ECO:0000313" key="1">
    <source>
        <dbReference type="EMBL" id="SKA97744.1"/>
    </source>
</evidence>
<keyword evidence="2" id="KW-1185">Reference proteome</keyword>
<gene>
    <name evidence="1" type="ORF">SAMN02745166_02607</name>
</gene>
<evidence type="ECO:0000313" key="2">
    <source>
        <dbReference type="Proteomes" id="UP000190774"/>
    </source>
</evidence>
<organism evidence="1 2">
    <name type="scientific">Prosthecobacter debontii</name>
    <dbReference type="NCBI Taxonomy" id="48467"/>
    <lineage>
        <taxon>Bacteria</taxon>
        <taxon>Pseudomonadati</taxon>
        <taxon>Verrucomicrobiota</taxon>
        <taxon>Verrucomicrobiia</taxon>
        <taxon>Verrucomicrobiales</taxon>
        <taxon>Verrucomicrobiaceae</taxon>
        <taxon>Prosthecobacter</taxon>
    </lineage>
</organism>
<proteinExistence type="predicted"/>
<protein>
    <submittedName>
        <fullName evidence="1">Uncharacterized protein</fullName>
    </submittedName>
</protein>
<reference evidence="2" key="1">
    <citation type="submission" date="2017-02" db="EMBL/GenBank/DDBJ databases">
        <authorList>
            <person name="Varghese N."/>
            <person name="Submissions S."/>
        </authorList>
    </citation>
    <scope>NUCLEOTIDE SEQUENCE [LARGE SCALE GENOMIC DNA]</scope>
    <source>
        <strain evidence="2">ATCC 700200</strain>
    </source>
</reference>
<dbReference type="RefSeq" id="WP_176159404.1">
    <property type="nucleotide sequence ID" value="NZ_FUYE01000008.1"/>
</dbReference>
<dbReference type="Proteomes" id="UP000190774">
    <property type="component" value="Unassembled WGS sequence"/>
</dbReference>
<sequence>MNYIALLLLMALAGCRSGTPQQANFYNPRTGADQDRASNSFFNSNLGSYRATPRYRPFHTNAPSSSANPS</sequence>
<accession>A0A1T4Y7C7</accession>
<dbReference type="STRING" id="48467.SAMN02745166_02607"/>